<keyword evidence="1" id="KW-0732">Signal</keyword>
<dbReference type="Pfam" id="PF08811">
    <property type="entry name" value="DUF1800"/>
    <property type="match status" value="1"/>
</dbReference>
<name>A0A7X0PLL9_9BURK</name>
<accession>A0A7X0PLL9</accession>
<sequence length="646" mass="68233">MSTHNGLRCKALAVACALLAGCGGSGSTDSQNVSVNSGGTGSRATVSAYSVAGAPVDPTMTVAAERQDEKLVALPAGTAVDANGLPVSMPERSAVRFLNQATFGATPSDIASVSSRWRDGWIQEQMVMPITQTNWDRVRALQTAWFNAQPNPASVSPIGLPYELLDAALWQSFIASPDQLRKRVAYVLSQLMVVSMEGLAGNGYQNPLLAAAYFDVLERNAFGNFRSLLKDIALSPAMGMYLSHRGNQKAQYDADGVTVLRQPDENFAREVMQLFSIGLVQLNVDGTRKLGPNGKEIETYSTDDVMGLARVFTGWNWQFDTRDGSGRQAGNPGATSVDGASRGINSVFCECYRNAMVMVDADHSPEAKTFLGTTLAAGTKGEASLEAAIDVLFNHPNVGPFIGRQLIQRLVTSNPSPAYVARVAQRFNNNGAGVRGDMKAVIDQVLRDPEARSPLNITAPSATAGKVREPVLRMTGLARLLGLNQEALAWNATRTMNMSDPATQLGQSPLRSPSVFNCYRPGYVAPNSKAAELGLVAPELQIATETSVPGALNYLQAFMAGGAPKTSGSVAIDFTPWLGLAAKADAAELVSDLNLKLANGALSGTTQAAIAAALGGSSANGASAQRARVRAAMLMVTSAPEYLIQK</sequence>
<reference evidence="2 3" key="1">
    <citation type="submission" date="2020-08" db="EMBL/GenBank/DDBJ databases">
        <title>Functional genomics of gut bacteria from endangered species of beetles.</title>
        <authorList>
            <person name="Carlos-Shanley C."/>
        </authorList>
    </citation>
    <scope>NUCLEOTIDE SEQUENCE [LARGE SCALE GENOMIC DNA]</scope>
    <source>
        <strain evidence="2 3">S00198</strain>
    </source>
</reference>
<dbReference type="AlphaFoldDB" id="A0A7X0PLL9"/>
<feature type="signal peptide" evidence="1">
    <location>
        <begin position="1"/>
        <end position="27"/>
    </location>
</feature>
<dbReference type="PANTHER" id="PTHR43737">
    <property type="entry name" value="BLL7424 PROTEIN"/>
    <property type="match status" value="1"/>
</dbReference>
<proteinExistence type="predicted"/>
<dbReference type="EMBL" id="JACHLK010000024">
    <property type="protein sequence ID" value="MBB6563869.1"/>
    <property type="molecule type" value="Genomic_DNA"/>
</dbReference>
<evidence type="ECO:0000256" key="1">
    <source>
        <dbReference type="SAM" id="SignalP"/>
    </source>
</evidence>
<evidence type="ECO:0000313" key="3">
    <source>
        <dbReference type="Proteomes" id="UP000575083"/>
    </source>
</evidence>
<dbReference type="InterPro" id="IPR014917">
    <property type="entry name" value="DUF1800"/>
</dbReference>
<organism evidence="2 3">
    <name type="scientific">Acidovorax soli</name>
    <dbReference type="NCBI Taxonomy" id="592050"/>
    <lineage>
        <taxon>Bacteria</taxon>
        <taxon>Pseudomonadati</taxon>
        <taxon>Pseudomonadota</taxon>
        <taxon>Betaproteobacteria</taxon>
        <taxon>Burkholderiales</taxon>
        <taxon>Comamonadaceae</taxon>
        <taxon>Acidovorax</taxon>
    </lineage>
</organism>
<comment type="caution">
    <text evidence="2">The sequence shown here is derived from an EMBL/GenBank/DDBJ whole genome shotgun (WGS) entry which is preliminary data.</text>
</comment>
<evidence type="ECO:0000313" key="2">
    <source>
        <dbReference type="EMBL" id="MBB6563869.1"/>
    </source>
</evidence>
<feature type="chain" id="PRO_5031029204" evidence="1">
    <location>
        <begin position="28"/>
        <end position="646"/>
    </location>
</feature>
<gene>
    <name evidence="2" type="ORF">HNP48_006595</name>
</gene>
<keyword evidence="3" id="KW-1185">Reference proteome</keyword>
<dbReference type="Proteomes" id="UP000575083">
    <property type="component" value="Unassembled WGS sequence"/>
</dbReference>
<protein>
    <submittedName>
        <fullName evidence="2">Uncharacterized protein (DUF1800 family)</fullName>
    </submittedName>
</protein>
<dbReference type="PANTHER" id="PTHR43737:SF1">
    <property type="entry name" value="DUF1501 DOMAIN-CONTAINING PROTEIN"/>
    <property type="match status" value="1"/>
</dbReference>